<keyword evidence="2" id="KW-0436">Ligase</keyword>
<keyword evidence="6" id="KW-1185">Reference proteome</keyword>
<comment type="similarity">
    <text evidence="1">Belongs to the ATP-dependent AMP-binding enzyme family.</text>
</comment>
<reference evidence="5 6" key="1">
    <citation type="submission" date="2019-07" db="EMBL/GenBank/DDBJ databases">
        <title>Genomics analysis of Aphanomyces spp. identifies a new class of oomycete effector associated with host adaptation.</title>
        <authorList>
            <person name="Gaulin E."/>
        </authorList>
    </citation>
    <scope>NUCLEOTIDE SEQUENCE [LARGE SCALE GENOMIC DNA]</scope>
    <source>
        <strain evidence="5 6">ATCC 201684</strain>
    </source>
</reference>
<evidence type="ECO:0000313" key="5">
    <source>
        <dbReference type="EMBL" id="KAF0732719.1"/>
    </source>
</evidence>
<dbReference type="FunFam" id="3.30.300.30:FF:000007">
    <property type="entry name" value="4-coumarate--CoA ligase 2"/>
    <property type="match status" value="1"/>
</dbReference>
<evidence type="ECO:0000313" key="6">
    <source>
        <dbReference type="Proteomes" id="UP000481153"/>
    </source>
</evidence>
<evidence type="ECO:0000256" key="1">
    <source>
        <dbReference type="ARBA" id="ARBA00006432"/>
    </source>
</evidence>
<feature type="domain" description="AMP-binding enzyme C-terminal" evidence="4">
    <location>
        <begin position="386"/>
        <end position="461"/>
    </location>
</feature>
<sequence length="472" mass="52412">MKSLYDLPRYDGDEQRASRKNMEHEGWTIACAAERGVDKGTVVLTNTINCLEYPQLYHAITALGATMSPVSPMFSATDVARQIAASNATFLVTHETTEDAARDAAILGRISPDNCFCIGTPKHFQPFSVLYGSSKRELPPVSLDIMSDVNYLPFSSGTTGVPKGVKLTFWNMAINMLQMGHGEVFNSPAMLVLPYYHIYASTLMNTVLISGQPQVVLPKFDHEKFLECLERYQISKAHIDPPIASFLANHPLVDKYDLSSMQYVISAAAPLGAGLEEAVKERLGITVKQCYGMTELSPIVNYSKDNDLKSASTDLGPNEVGELWYRGPQVTQGYLNNEEATSSTTTQCGFLKTGDLGYIDDDGHIYVVDRLKELIKYKGYQVAPAELEDVILTHPKVLDVACIRGYNEEREEVPKACVVVRPNETLTSEELMEFVASRVAPYKKVRQVAFVPEIPKNPSGKILRRELQEQHK</sequence>
<dbReference type="PANTHER" id="PTHR24096:SF149">
    <property type="entry name" value="AMP-BINDING DOMAIN-CONTAINING PROTEIN-RELATED"/>
    <property type="match status" value="1"/>
</dbReference>
<gene>
    <name evidence="5" type="ORF">Ae201684_010250</name>
</gene>
<dbReference type="Pfam" id="PF13193">
    <property type="entry name" value="AMP-binding_C"/>
    <property type="match status" value="1"/>
</dbReference>
<proteinExistence type="inferred from homology"/>
<dbReference type="AlphaFoldDB" id="A0A6G0WYN6"/>
<dbReference type="InterPro" id="IPR045851">
    <property type="entry name" value="AMP-bd_C_sf"/>
</dbReference>
<dbReference type="EMBL" id="VJMJ01000129">
    <property type="protein sequence ID" value="KAF0732719.1"/>
    <property type="molecule type" value="Genomic_DNA"/>
</dbReference>
<evidence type="ECO:0008006" key="7">
    <source>
        <dbReference type="Google" id="ProtNLM"/>
    </source>
</evidence>
<dbReference type="Proteomes" id="UP000481153">
    <property type="component" value="Unassembled WGS sequence"/>
</dbReference>
<dbReference type="InterPro" id="IPR020845">
    <property type="entry name" value="AMP-binding_CS"/>
</dbReference>
<dbReference type="Gene3D" id="3.40.50.980">
    <property type="match status" value="2"/>
</dbReference>
<dbReference type="SUPFAM" id="SSF56801">
    <property type="entry name" value="Acetyl-CoA synthetase-like"/>
    <property type="match status" value="1"/>
</dbReference>
<name>A0A6G0WYN6_9STRA</name>
<dbReference type="InterPro" id="IPR025110">
    <property type="entry name" value="AMP-bd_C"/>
</dbReference>
<evidence type="ECO:0000259" key="4">
    <source>
        <dbReference type="Pfam" id="PF13193"/>
    </source>
</evidence>
<evidence type="ECO:0000259" key="3">
    <source>
        <dbReference type="Pfam" id="PF00501"/>
    </source>
</evidence>
<dbReference type="Pfam" id="PF00501">
    <property type="entry name" value="AMP-binding"/>
    <property type="match status" value="1"/>
</dbReference>
<evidence type="ECO:0000256" key="2">
    <source>
        <dbReference type="ARBA" id="ARBA00022598"/>
    </source>
</evidence>
<dbReference type="VEuPathDB" id="FungiDB:AeMF1_010274"/>
<dbReference type="InterPro" id="IPR000873">
    <property type="entry name" value="AMP-dep_synth/lig_dom"/>
</dbReference>
<accession>A0A6G0WYN6</accession>
<organism evidence="5 6">
    <name type="scientific">Aphanomyces euteiches</name>
    <dbReference type="NCBI Taxonomy" id="100861"/>
    <lineage>
        <taxon>Eukaryota</taxon>
        <taxon>Sar</taxon>
        <taxon>Stramenopiles</taxon>
        <taxon>Oomycota</taxon>
        <taxon>Saprolegniomycetes</taxon>
        <taxon>Saprolegniales</taxon>
        <taxon>Verrucalvaceae</taxon>
        <taxon>Aphanomyces</taxon>
    </lineage>
</organism>
<feature type="domain" description="AMP-dependent synthetase/ligase" evidence="3">
    <location>
        <begin position="34"/>
        <end position="335"/>
    </location>
</feature>
<dbReference type="PANTHER" id="PTHR24096">
    <property type="entry name" value="LONG-CHAIN-FATTY-ACID--COA LIGASE"/>
    <property type="match status" value="1"/>
</dbReference>
<dbReference type="PROSITE" id="PS00455">
    <property type="entry name" value="AMP_BINDING"/>
    <property type="match status" value="1"/>
</dbReference>
<protein>
    <recommendedName>
        <fullName evidence="7">4-coumarate--CoA ligase</fullName>
    </recommendedName>
</protein>
<dbReference type="Gene3D" id="3.30.300.30">
    <property type="match status" value="1"/>
</dbReference>
<dbReference type="GO" id="GO:0016405">
    <property type="term" value="F:CoA-ligase activity"/>
    <property type="evidence" value="ECO:0007669"/>
    <property type="project" value="TreeGrafter"/>
</dbReference>
<dbReference type="Gene3D" id="2.30.38.10">
    <property type="entry name" value="Luciferase, Domain 3"/>
    <property type="match status" value="1"/>
</dbReference>
<comment type="caution">
    <text evidence="5">The sequence shown here is derived from an EMBL/GenBank/DDBJ whole genome shotgun (WGS) entry which is preliminary data.</text>
</comment>